<dbReference type="Pfam" id="PF00903">
    <property type="entry name" value="Glyoxalase"/>
    <property type="match status" value="1"/>
</dbReference>
<evidence type="ECO:0000313" key="2">
    <source>
        <dbReference type="EMBL" id="XBS68931.1"/>
    </source>
</evidence>
<gene>
    <name evidence="2" type="ORF">ABK905_20635</name>
</gene>
<dbReference type="SUPFAM" id="SSF54593">
    <property type="entry name" value="Glyoxalase/Bleomycin resistance protein/Dihydroxybiphenyl dioxygenase"/>
    <property type="match status" value="1"/>
</dbReference>
<proteinExistence type="predicted"/>
<organism evidence="2">
    <name type="scientific">Acerihabitans sp. KWT182</name>
    <dbReference type="NCBI Taxonomy" id="3157919"/>
    <lineage>
        <taxon>Bacteria</taxon>
        <taxon>Pseudomonadati</taxon>
        <taxon>Pseudomonadota</taxon>
        <taxon>Gammaproteobacteria</taxon>
        <taxon>Enterobacterales</taxon>
        <taxon>Pectobacteriaceae</taxon>
        <taxon>Acerihabitans</taxon>
    </lineage>
</organism>
<dbReference type="PANTHER" id="PTHR21366:SF14">
    <property type="entry name" value="GLYOXALASE DOMAIN-CONTAINING PROTEIN 5"/>
    <property type="match status" value="1"/>
</dbReference>
<dbReference type="PANTHER" id="PTHR21366">
    <property type="entry name" value="GLYOXALASE FAMILY PROTEIN"/>
    <property type="match status" value="1"/>
</dbReference>
<dbReference type="EMBL" id="CP157947">
    <property type="protein sequence ID" value="XBS68931.1"/>
    <property type="molecule type" value="Genomic_DNA"/>
</dbReference>
<dbReference type="InterPro" id="IPR037523">
    <property type="entry name" value="VOC_core"/>
</dbReference>
<dbReference type="AlphaFoldDB" id="A0AAU7Q985"/>
<sequence>MKLQGVHHAALAVMDMERMTAFYRDSLGMQVHPTKRNWLGSGHGFSLHLMPTDRPPAPRDPSRHIAFQVENLNDCCRHLLAKGLRPYQMSLTMEIFWLTESAGPLDQGIGTIFLEDPEGNTLEFVERHRGLFTDYDDGLED</sequence>
<dbReference type="InterPro" id="IPR029068">
    <property type="entry name" value="Glyas_Bleomycin-R_OHBP_Dase"/>
</dbReference>
<dbReference type="Gene3D" id="3.10.180.10">
    <property type="entry name" value="2,3-Dihydroxybiphenyl 1,2-Dioxygenase, domain 1"/>
    <property type="match status" value="1"/>
</dbReference>
<feature type="domain" description="VOC" evidence="1">
    <location>
        <begin position="5"/>
        <end position="127"/>
    </location>
</feature>
<dbReference type="InterPro" id="IPR050383">
    <property type="entry name" value="GlyoxalaseI/FosfomycinResist"/>
</dbReference>
<protein>
    <submittedName>
        <fullName evidence="2">VOC family protein</fullName>
    </submittedName>
</protein>
<dbReference type="PROSITE" id="PS51819">
    <property type="entry name" value="VOC"/>
    <property type="match status" value="1"/>
</dbReference>
<name>A0AAU7Q985_9GAMM</name>
<reference evidence="2" key="1">
    <citation type="submission" date="2024-06" db="EMBL/GenBank/DDBJ databases">
        <authorList>
            <person name="Coelho C."/>
            <person name="Bento M."/>
            <person name="Garcia E."/>
            <person name="Camelo A."/>
            <person name="Brandao I."/>
            <person name="Espirito Santo C."/>
            <person name="Trovao J."/>
            <person name="Verissimo A."/>
            <person name="Costa J."/>
            <person name="Tiago I."/>
        </authorList>
    </citation>
    <scope>NUCLEOTIDE SEQUENCE</scope>
    <source>
        <strain evidence="2">KWT182</strain>
    </source>
</reference>
<evidence type="ECO:0000259" key="1">
    <source>
        <dbReference type="PROSITE" id="PS51819"/>
    </source>
</evidence>
<accession>A0AAU7Q985</accession>
<dbReference type="InterPro" id="IPR004360">
    <property type="entry name" value="Glyas_Fos-R_dOase_dom"/>
</dbReference>